<proteinExistence type="predicted"/>
<reference evidence="2" key="1">
    <citation type="journal article" date="2015" name="Nature">
        <title>Complex archaea that bridge the gap between prokaryotes and eukaryotes.</title>
        <authorList>
            <person name="Spang A."/>
            <person name="Saw J.H."/>
            <person name="Jorgensen S.L."/>
            <person name="Zaremba-Niedzwiedzka K."/>
            <person name="Martijn J."/>
            <person name="Lind A.E."/>
            <person name="van Eijk R."/>
            <person name="Schleper C."/>
            <person name="Guy L."/>
            <person name="Ettema T.J."/>
        </authorList>
    </citation>
    <scope>NUCLEOTIDE SEQUENCE</scope>
</reference>
<accession>A0A0F9GPZ7</accession>
<protein>
    <recommendedName>
        <fullName evidence="1">6-hydroxymethylpterin diphosphokinase MptE-like domain-containing protein</fullName>
    </recommendedName>
</protein>
<dbReference type="Pfam" id="PF01973">
    <property type="entry name" value="MptE-like"/>
    <property type="match status" value="1"/>
</dbReference>
<comment type="caution">
    <text evidence="2">The sequence shown here is derived from an EMBL/GenBank/DDBJ whole genome shotgun (WGS) entry which is preliminary data.</text>
</comment>
<dbReference type="InterPro" id="IPR002826">
    <property type="entry name" value="MptE-like"/>
</dbReference>
<sequence>MNEQTATVNIDDAARLKATKFNEATSNRHMANEVRFSFYNHANILKAFKDGRAKDLKDAPKVKDKPILIIGSGATLDEAWPLIQKWEGAIMTSSSQATTAIYYGKEPDYIVSLDPDTGPSEFQVDTWEGRKSVMIIHPGVMPEMFNFWKGPLYLFRKMQPQTPFYANAQKMGYQTLGIKDKGRYANAQVETLITTEIPMLACVIAAQICIAKQLGYNKQFLVGADLSFVDNRDRFIRWDYMNGKWQNTDMGIHKNQGVDPDLMIGNLKSTRMMVFYAHQIVTSWRITQADIINTNNQGLMETFPYCPLEIVVANQGKGIKGYSEQKRCEVSEEYLARQNIYFIGVGEKGIMPHEFQDPISEIPKMLRKLKAALTAQGKGDDLDIDKNMERFNKLFKKVTAKALKPDTPIIKKPIMKIPETAIELVDMKKEWELKQIAWNAIKIMGKKEKREFDIDMIIEAINRHVIDLTFIEMNIVIKKIRQYEKHVERNAA</sequence>
<evidence type="ECO:0000259" key="1">
    <source>
        <dbReference type="Pfam" id="PF01973"/>
    </source>
</evidence>
<gene>
    <name evidence="2" type="ORF">LCGC14_1800280</name>
</gene>
<evidence type="ECO:0000313" key="2">
    <source>
        <dbReference type="EMBL" id="KKM00854.1"/>
    </source>
</evidence>
<dbReference type="AlphaFoldDB" id="A0A0F9GPZ7"/>
<name>A0A0F9GPZ7_9ZZZZ</name>
<organism evidence="2">
    <name type="scientific">marine sediment metagenome</name>
    <dbReference type="NCBI Taxonomy" id="412755"/>
    <lineage>
        <taxon>unclassified sequences</taxon>
        <taxon>metagenomes</taxon>
        <taxon>ecological metagenomes</taxon>
    </lineage>
</organism>
<dbReference type="EMBL" id="LAZR01017334">
    <property type="protein sequence ID" value="KKM00854.1"/>
    <property type="molecule type" value="Genomic_DNA"/>
</dbReference>
<feature type="domain" description="6-hydroxymethylpterin diphosphokinase MptE-like" evidence="1">
    <location>
        <begin position="44"/>
        <end position="229"/>
    </location>
</feature>